<dbReference type="InterPro" id="IPR000725">
    <property type="entry name" value="Olfact_rcpt"/>
</dbReference>
<dbReference type="PROSITE" id="PS50262">
    <property type="entry name" value="G_PROTEIN_RECEP_F1_2"/>
    <property type="match status" value="1"/>
</dbReference>
<dbReference type="PANTHER" id="PTHR26450:SF126">
    <property type="entry name" value="OLFACTORY RECEPTOR"/>
    <property type="match status" value="1"/>
</dbReference>
<feature type="transmembrane region" description="Helical" evidence="12">
    <location>
        <begin position="103"/>
        <end position="125"/>
    </location>
</feature>
<gene>
    <name evidence="15" type="primary">LOC101559755</name>
</gene>
<evidence type="ECO:0000313" key="14">
    <source>
        <dbReference type="Proteomes" id="UP000515203"/>
    </source>
</evidence>
<dbReference type="SUPFAM" id="SSF81321">
    <property type="entry name" value="Family A G protein-coupled receptor-like"/>
    <property type="match status" value="1"/>
</dbReference>
<evidence type="ECO:0000256" key="3">
    <source>
        <dbReference type="ARBA" id="ARBA00022606"/>
    </source>
</evidence>
<keyword evidence="8 12" id="KW-0472">Membrane</keyword>
<feature type="transmembrane region" description="Helical" evidence="12">
    <location>
        <begin position="249"/>
        <end position="270"/>
    </location>
</feature>
<dbReference type="PROSITE" id="PS00237">
    <property type="entry name" value="G_PROTEIN_RECEP_F1_1"/>
    <property type="match status" value="1"/>
</dbReference>
<feature type="transmembrane region" description="Helical" evidence="12">
    <location>
        <begin position="64"/>
        <end position="83"/>
    </location>
</feature>
<dbReference type="Proteomes" id="UP000515203">
    <property type="component" value="Unplaced"/>
</dbReference>
<dbReference type="InterPro" id="IPR050402">
    <property type="entry name" value="OR51/52/56-like"/>
</dbReference>
<evidence type="ECO:0000256" key="8">
    <source>
        <dbReference type="ARBA" id="ARBA00023136"/>
    </source>
</evidence>
<name>A0A6P3FL49_OCTDE</name>
<evidence type="ECO:0000256" key="12">
    <source>
        <dbReference type="RuleBase" id="RU363047"/>
    </source>
</evidence>
<dbReference type="InParanoid" id="A0A6P3FL49"/>
<evidence type="ECO:0000256" key="1">
    <source>
        <dbReference type="ARBA" id="ARBA00004651"/>
    </source>
</evidence>
<comment type="similarity">
    <text evidence="11">Belongs to the G-protein coupled receptor 1 family.</text>
</comment>
<dbReference type="PRINTS" id="PR00245">
    <property type="entry name" value="OLFACTORYR"/>
</dbReference>
<dbReference type="InterPro" id="IPR000276">
    <property type="entry name" value="GPCR_Rhodpsn"/>
</dbReference>
<dbReference type="InterPro" id="IPR017452">
    <property type="entry name" value="GPCR_Rhodpsn_7TM"/>
</dbReference>
<dbReference type="RefSeq" id="XP_004642023.1">
    <property type="nucleotide sequence ID" value="XM_004641966.1"/>
</dbReference>
<evidence type="ECO:0000256" key="9">
    <source>
        <dbReference type="ARBA" id="ARBA00023170"/>
    </source>
</evidence>
<keyword evidence="7 11" id="KW-0297">G-protein coupled receptor</keyword>
<keyword evidence="4 11" id="KW-0812">Transmembrane</keyword>
<feature type="domain" description="G-protein coupled receptors family 1 profile" evidence="13">
    <location>
        <begin position="46"/>
        <end position="297"/>
    </location>
</feature>
<proteinExistence type="inferred from homology"/>
<sequence>MGKDGNTSMFNISYTSFLLVGFPGLQEGRPLLVFPLTVLYVTIISANGLVIHTVVAQRNLHQPMYVLIALLLAVNICAATAVMPKMLEGFVHYANPISLHGCLVQMFFIYFTLLLDYNLLLAMALDRYVAICHPLRYTDLMTSRLLSLVAIFALTRSLGVAVPLVVLTAQAHFCHTAVIRHFTCEYIALLSIACGDLTFNNRLGLAMRLVTVTFDLTLLGTSYTRIIYAAFQISSGGARSKALNTCSSHLLVILTIYLSGLSTSIVFRVAKTVSQDVQNLLSAIYLLLPGALNPLIYGVRTKEIRQHIEKMLCKKESFQETGEQPKRLQRVRVERKLPG</sequence>
<evidence type="ECO:0000256" key="4">
    <source>
        <dbReference type="ARBA" id="ARBA00022692"/>
    </source>
</evidence>
<feature type="transmembrane region" description="Helical" evidence="12">
    <location>
        <begin position="282"/>
        <end position="299"/>
    </location>
</feature>
<dbReference type="FunFam" id="1.20.1070.10:FF:000013">
    <property type="entry name" value="Olfactory receptor"/>
    <property type="match status" value="1"/>
</dbReference>
<dbReference type="GO" id="GO:0004984">
    <property type="term" value="F:olfactory receptor activity"/>
    <property type="evidence" value="ECO:0007669"/>
    <property type="project" value="InterPro"/>
</dbReference>
<keyword evidence="2 12" id="KW-1003">Cell membrane</keyword>
<dbReference type="GO" id="GO:0005886">
    <property type="term" value="C:plasma membrane"/>
    <property type="evidence" value="ECO:0007669"/>
    <property type="project" value="UniProtKB-SubCell"/>
</dbReference>
<evidence type="ECO:0000256" key="2">
    <source>
        <dbReference type="ARBA" id="ARBA00022475"/>
    </source>
</evidence>
<evidence type="ECO:0000256" key="11">
    <source>
        <dbReference type="RuleBase" id="RU000688"/>
    </source>
</evidence>
<comment type="subcellular location">
    <subcellularLocation>
        <location evidence="1 12">Cell membrane</location>
        <topology evidence="1 12">Multi-pass membrane protein</topology>
    </subcellularLocation>
</comment>
<dbReference type="GO" id="GO:0004930">
    <property type="term" value="F:G protein-coupled receptor activity"/>
    <property type="evidence" value="ECO:0007669"/>
    <property type="project" value="UniProtKB-KW"/>
</dbReference>
<evidence type="ECO:0000256" key="5">
    <source>
        <dbReference type="ARBA" id="ARBA00022725"/>
    </source>
</evidence>
<evidence type="ECO:0000256" key="10">
    <source>
        <dbReference type="ARBA" id="ARBA00023224"/>
    </source>
</evidence>
<feature type="transmembrane region" description="Helical" evidence="12">
    <location>
        <begin position="145"/>
        <end position="166"/>
    </location>
</feature>
<organism evidence="14 15">
    <name type="scientific">Octodon degus</name>
    <name type="common">Degu</name>
    <name type="synonym">Sciurus degus</name>
    <dbReference type="NCBI Taxonomy" id="10160"/>
    <lineage>
        <taxon>Eukaryota</taxon>
        <taxon>Metazoa</taxon>
        <taxon>Chordata</taxon>
        <taxon>Craniata</taxon>
        <taxon>Vertebrata</taxon>
        <taxon>Euteleostomi</taxon>
        <taxon>Mammalia</taxon>
        <taxon>Eutheria</taxon>
        <taxon>Euarchontoglires</taxon>
        <taxon>Glires</taxon>
        <taxon>Rodentia</taxon>
        <taxon>Hystricomorpha</taxon>
        <taxon>Octodontidae</taxon>
        <taxon>Octodon</taxon>
    </lineage>
</organism>
<keyword evidence="6 12" id="KW-1133">Transmembrane helix</keyword>
<dbReference type="FunCoup" id="A0A6P3FL49">
    <property type="interactions" value="782"/>
</dbReference>
<keyword evidence="3 12" id="KW-0716">Sensory transduction</keyword>
<evidence type="ECO:0000313" key="15">
    <source>
        <dbReference type="RefSeq" id="XP_004642023.1"/>
    </source>
</evidence>
<dbReference type="Pfam" id="PF13853">
    <property type="entry name" value="7tm_4"/>
    <property type="match status" value="1"/>
</dbReference>
<feature type="transmembrane region" description="Helical" evidence="12">
    <location>
        <begin position="31"/>
        <end position="52"/>
    </location>
</feature>
<protein>
    <recommendedName>
        <fullName evidence="12">Olfactory receptor</fullName>
    </recommendedName>
</protein>
<evidence type="ECO:0000259" key="13">
    <source>
        <dbReference type="PROSITE" id="PS50262"/>
    </source>
</evidence>
<dbReference type="AlphaFoldDB" id="A0A6P3FL49"/>
<reference evidence="15" key="1">
    <citation type="submission" date="2025-08" db="UniProtKB">
        <authorList>
            <consortium name="RefSeq"/>
        </authorList>
    </citation>
    <scope>IDENTIFICATION</scope>
</reference>
<evidence type="ECO:0000256" key="6">
    <source>
        <dbReference type="ARBA" id="ARBA00022989"/>
    </source>
</evidence>
<dbReference type="Gene3D" id="1.20.1070.10">
    <property type="entry name" value="Rhodopsin 7-helix transmembrane proteins"/>
    <property type="match status" value="1"/>
</dbReference>
<dbReference type="PRINTS" id="PR00237">
    <property type="entry name" value="GPCRRHODOPSN"/>
</dbReference>
<accession>A0A6P3FL49</accession>
<keyword evidence="5 12" id="KW-0552">Olfaction</keyword>
<dbReference type="GeneID" id="101559755"/>
<dbReference type="PANTHER" id="PTHR26450">
    <property type="entry name" value="OLFACTORY RECEPTOR 56B1-RELATED"/>
    <property type="match status" value="1"/>
</dbReference>
<keyword evidence="9 11" id="KW-0675">Receptor</keyword>
<keyword evidence="14" id="KW-1185">Reference proteome</keyword>
<evidence type="ECO:0000256" key="7">
    <source>
        <dbReference type="ARBA" id="ARBA00023040"/>
    </source>
</evidence>
<keyword evidence="10 11" id="KW-0807">Transducer</keyword>
<dbReference type="OrthoDB" id="5969463at2759"/>